<dbReference type="Proteomes" id="UP000004994">
    <property type="component" value="Chromosome 5"/>
</dbReference>
<organism evidence="1">
    <name type="scientific">Solanum lycopersicum</name>
    <name type="common">Tomato</name>
    <name type="synonym">Lycopersicon esculentum</name>
    <dbReference type="NCBI Taxonomy" id="4081"/>
    <lineage>
        <taxon>Eukaryota</taxon>
        <taxon>Viridiplantae</taxon>
        <taxon>Streptophyta</taxon>
        <taxon>Embryophyta</taxon>
        <taxon>Tracheophyta</taxon>
        <taxon>Spermatophyta</taxon>
        <taxon>Magnoliopsida</taxon>
        <taxon>eudicotyledons</taxon>
        <taxon>Gunneridae</taxon>
        <taxon>Pentapetalae</taxon>
        <taxon>asterids</taxon>
        <taxon>lamiids</taxon>
        <taxon>Solanales</taxon>
        <taxon>Solanaceae</taxon>
        <taxon>Solanoideae</taxon>
        <taxon>Solaneae</taxon>
        <taxon>Solanum</taxon>
        <taxon>Solanum subgen. Lycopersicon</taxon>
    </lineage>
</organism>
<evidence type="ECO:0000313" key="2">
    <source>
        <dbReference type="Proteomes" id="UP000004994"/>
    </source>
</evidence>
<keyword evidence="2" id="KW-1185">Reference proteome</keyword>
<sequence length="96" mass="10702">MALSSSPQPMAEGEPVSKPTYAAKIISKMPTQSLPITQLKSIKYVRRESTLQFTFKGLDEFATEDGLQQAIVMKFSYGAPEVHELRSIHFLSKVNV</sequence>
<accession>A0A3Q7GID1</accession>
<dbReference type="InParanoid" id="A0A3Q7GID1"/>
<reference evidence="1" key="2">
    <citation type="submission" date="2019-01" db="UniProtKB">
        <authorList>
            <consortium name="EnsemblPlants"/>
        </authorList>
    </citation>
    <scope>IDENTIFICATION</scope>
    <source>
        <strain evidence="1">cv. Heinz 1706</strain>
    </source>
</reference>
<proteinExistence type="predicted"/>
<dbReference type="PaxDb" id="4081-Solyc05g015280.1.1"/>
<dbReference type="OMA" id="TIKFTMD"/>
<evidence type="ECO:0000313" key="1">
    <source>
        <dbReference type="EnsemblPlants" id="Solyc05g015280.2.1.1"/>
    </source>
</evidence>
<dbReference type="AlphaFoldDB" id="A0A3Q7GID1"/>
<name>A0A3Q7GID1_SOLLC</name>
<dbReference type="Gramene" id="Solyc05g015280.2.1">
    <property type="protein sequence ID" value="Solyc05g015280.2.1.1"/>
    <property type="gene ID" value="Solyc05g015280.2"/>
</dbReference>
<reference evidence="1" key="1">
    <citation type="journal article" date="2012" name="Nature">
        <title>The tomato genome sequence provides insights into fleshy fruit evolution.</title>
        <authorList>
            <consortium name="Tomato Genome Consortium"/>
        </authorList>
    </citation>
    <scope>NUCLEOTIDE SEQUENCE [LARGE SCALE GENOMIC DNA]</scope>
    <source>
        <strain evidence="1">cv. Heinz 1706</strain>
    </source>
</reference>
<protein>
    <submittedName>
        <fullName evidence="1">Uncharacterized protein</fullName>
    </submittedName>
</protein>
<dbReference type="EnsemblPlants" id="Solyc05g015280.2.1">
    <property type="protein sequence ID" value="Solyc05g015280.2.1.1"/>
    <property type="gene ID" value="Solyc05g015280.2"/>
</dbReference>